<dbReference type="AlphaFoldDB" id="A0A2P7EDG9"/>
<feature type="domain" description="Glycosyltransferase 61 catalytic" evidence="1">
    <location>
        <begin position="144"/>
        <end position="319"/>
    </location>
</feature>
<protein>
    <recommendedName>
        <fullName evidence="1">Glycosyltransferase 61 catalytic domain-containing protein</fullName>
    </recommendedName>
</protein>
<reference evidence="3" key="1">
    <citation type="submission" date="2018-03" db="EMBL/GenBank/DDBJ databases">
        <title>Ecological and genomic features of two cosmopolitan and abundant freshwater picocyanobacteria.</title>
        <authorList>
            <person name="Cabello-Yeves P.J."/>
            <person name="Picazo A."/>
            <person name="Camacho A."/>
            <person name="Callieri C."/>
            <person name="Rosselli R."/>
            <person name="Roda-Garcia J."/>
            <person name="Coutinho F.H."/>
            <person name="Rodriguez-Valera F."/>
        </authorList>
    </citation>
    <scope>NUCLEOTIDE SEQUENCE [LARGE SCALE GENOMIC DNA]</scope>
    <source>
        <strain evidence="3">Tous</strain>
    </source>
</reference>
<sequence>MILELSEKAEIIISSICVKKFTADPIEEWRENLKGISKKNTYRNNVTCFAFEDIAETLKDYFTINKDKPPNIYKYSNAIFVKGAGTAYAADSGIALKGSYLRRMPNGMQAPHCKNFYIEPRWHWDGIEEIKRAIYIPFTCFDNFGHFITETLSFLWPFTRESNILEPSMVMLSGQHNHSLAKEVSKLIKESGHYPVYEDSLPNICMVREMTIPDSTFSLHNSISNAYFSTAQKFGSLVLEKRQMNSKILDFIYISRTKLASSQRLILGEEEIEDYLLKKGWSILNPQQIPLEEQLFYYSHAKVIAGFEGSAFHSLALCNISGKTNHSIIMLGDLLSPDYSMQFSCQGVDGSYLYCTTTDPSTNKTSNHLAARTLLDTPEHIASIVHAIANKKFEKMHSHD</sequence>
<dbReference type="Proteomes" id="UP000240206">
    <property type="component" value="Unassembled WGS sequence"/>
</dbReference>
<accession>A0A2P7EDG9</accession>
<dbReference type="EMBL" id="PXVC01000040">
    <property type="protein sequence ID" value="PSI01271.1"/>
    <property type="molecule type" value="Genomic_DNA"/>
</dbReference>
<proteinExistence type="predicted"/>
<evidence type="ECO:0000313" key="2">
    <source>
        <dbReference type="EMBL" id="PSI01271.1"/>
    </source>
</evidence>
<gene>
    <name evidence="2" type="ORF">C7K08_08880</name>
</gene>
<dbReference type="GO" id="GO:0016757">
    <property type="term" value="F:glycosyltransferase activity"/>
    <property type="evidence" value="ECO:0007669"/>
    <property type="project" value="InterPro"/>
</dbReference>
<dbReference type="Pfam" id="PF04577">
    <property type="entry name" value="Glyco_transf_61"/>
    <property type="match status" value="1"/>
</dbReference>
<comment type="caution">
    <text evidence="2">The sequence shown here is derived from an EMBL/GenBank/DDBJ whole genome shotgun (WGS) entry which is preliminary data.</text>
</comment>
<name>A0A2P7EDG9_9SYNE</name>
<evidence type="ECO:0000313" key="3">
    <source>
        <dbReference type="Proteomes" id="UP000240206"/>
    </source>
</evidence>
<dbReference type="InterPro" id="IPR049625">
    <property type="entry name" value="Glyco_transf_61_cat"/>
</dbReference>
<evidence type="ECO:0000259" key="1">
    <source>
        <dbReference type="Pfam" id="PF04577"/>
    </source>
</evidence>
<organism evidence="2 3">
    <name type="scientific">Synechococcus lacustris str. Tous</name>
    <dbReference type="NCBI Taxonomy" id="1910958"/>
    <lineage>
        <taxon>Bacteria</taxon>
        <taxon>Bacillati</taxon>
        <taxon>Cyanobacteriota</taxon>
        <taxon>Cyanophyceae</taxon>
        <taxon>Synechococcales</taxon>
        <taxon>Synechococcaceae</taxon>
        <taxon>Synechococcus</taxon>
    </lineage>
</organism>
<keyword evidence="3" id="KW-1185">Reference proteome</keyword>